<keyword evidence="1" id="KW-0472">Membrane</keyword>
<keyword evidence="3" id="KW-1185">Reference proteome</keyword>
<sequence length="210" mass="23367">MDVLAPILFVVVLAAIVAVVVALMLRNRKRDDSYRHDSGPELAELARQRGWTYQAEETGYADRFTGFPFSQTARNRISRDLLHGVASGREFTCLAYTPTPLTVGERKTYSRYYRVFVVRLAREVPTLQVTPTKKDVRPRGDEDFAATVLNPTLRAAVHAQGLPVRFEGDVLLTWYEQKGPFGQSDVDAGLAYLTEVAGLLPADLGRPTVP</sequence>
<keyword evidence="1" id="KW-0812">Transmembrane</keyword>
<reference evidence="2 3" key="1">
    <citation type="submission" date="2020-08" db="EMBL/GenBank/DDBJ databases">
        <title>Genomic Encyclopedia of Type Strains, Phase III (KMG-III): the genomes of soil and plant-associated and newly described type strains.</title>
        <authorList>
            <person name="Whitman W."/>
        </authorList>
    </citation>
    <scope>NUCLEOTIDE SEQUENCE [LARGE SCALE GENOMIC DNA]</scope>
    <source>
        <strain evidence="2 3">CECT 8577</strain>
    </source>
</reference>
<comment type="caution">
    <text evidence="2">The sequence shown here is derived from an EMBL/GenBank/DDBJ whole genome shotgun (WGS) entry which is preliminary data.</text>
</comment>
<dbReference type="AlphaFoldDB" id="A0A839RXK0"/>
<dbReference type="Proteomes" id="UP000550714">
    <property type="component" value="Unassembled WGS sequence"/>
</dbReference>
<evidence type="ECO:0008006" key="4">
    <source>
        <dbReference type="Google" id="ProtNLM"/>
    </source>
</evidence>
<protein>
    <recommendedName>
        <fullName evidence="4">DUF3137 domain-containing protein</fullName>
    </recommendedName>
</protein>
<organism evidence="2 3">
    <name type="scientific">Prauserella isguenensis</name>
    <dbReference type="NCBI Taxonomy" id="1470180"/>
    <lineage>
        <taxon>Bacteria</taxon>
        <taxon>Bacillati</taxon>
        <taxon>Actinomycetota</taxon>
        <taxon>Actinomycetes</taxon>
        <taxon>Pseudonocardiales</taxon>
        <taxon>Pseudonocardiaceae</taxon>
        <taxon>Prauserella</taxon>
    </lineage>
</organism>
<keyword evidence="1" id="KW-1133">Transmembrane helix</keyword>
<proteinExistence type="predicted"/>
<dbReference type="EMBL" id="JACHWU010000001">
    <property type="protein sequence ID" value="MBB3050368.1"/>
    <property type="molecule type" value="Genomic_DNA"/>
</dbReference>
<gene>
    <name evidence="2" type="ORF">FHS23_001363</name>
</gene>
<evidence type="ECO:0000313" key="3">
    <source>
        <dbReference type="Proteomes" id="UP000550714"/>
    </source>
</evidence>
<evidence type="ECO:0000256" key="1">
    <source>
        <dbReference type="SAM" id="Phobius"/>
    </source>
</evidence>
<dbReference type="RefSeq" id="WP_183649433.1">
    <property type="nucleotide sequence ID" value="NZ_JACHWU010000001.1"/>
</dbReference>
<accession>A0A839RXK0</accession>
<evidence type="ECO:0000313" key="2">
    <source>
        <dbReference type="EMBL" id="MBB3050368.1"/>
    </source>
</evidence>
<name>A0A839RXK0_9PSEU</name>
<feature type="transmembrane region" description="Helical" evidence="1">
    <location>
        <begin position="6"/>
        <end position="25"/>
    </location>
</feature>